<evidence type="ECO:0000256" key="3">
    <source>
        <dbReference type="ARBA" id="ARBA00022475"/>
    </source>
</evidence>
<dbReference type="RefSeq" id="WP_141611914.1">
    <property type="nucleotide sequence ID" value="NZ_VIGC02000033.1"/>
</dbReference>
<reference evidence="9 10" key="1">
    <citation type="submission" date="2019-06" db="EMBL/GenBank/DDBJ databases">
        <title>Genome sequence of Litorilinea aerophila BAA-2444.</title>
        <authorList>
            <person name="Maclea K.S."/>
            <person name="Maurais E.G."/>
            <person name="Iannazzi L.C."/>
        </authorList>
    </citation>
    <scope>NUCLEOTIDE SEQUENCE [LARGE SCALE GENOMIC DNA]</scope>
    <source>
        <strain evidence="9 10">ATCC BAA-2444</strain>
    </source>
</reference>
<name>A0A540VAI5_9CHLR</name>
<dbReference type="InterPro" id="IPR035906">
    <property type="entry name" value="MetI-like_sf"/>
</dbReference>
<keyword evidence="4 7" id="KW-0812">Transmembrane</keyword>
<protein>
    <submittedName>
        <fullName evidence="9">Carbohydrate ABC transporter permease</fullName>
    </submittedName>
</protein>
<dbReference type="PANTHER" id="PTHR43744:SF8">
    <property type="entry name" value="SN-GLYCEROL-3-PHOSPHATE TRANSPORT SYSTEM PERMEASE PROTEIN UGPE"/>
    <property type="match status" value="1"/>
</dbReference>
<dbReference type="InterPro" id="IPR000515">
    <property type="entry name" value="MetI-like"/>
</dbReference>
<feature type="transmembrane region" description="Helical" evidence="7">
    <location>
        <begin position="263"/>
        <end position="284"/>
    </location>
</feature>
<dbReference type="EMBL" id="VIGC01000033">
    <property type="protein sequence ID" value="TQE93774.1"/>
    <property type="molecule type" value="Genomic_DNA"/>
</dbReference>
<keyword evidence="2 7" id="KW-0813">Transport</keyword>
<evidence type="ECO:0000256" key="4">
    <source>
        <dbReference type="ARBA" id="ARBA00022692"/>
    </source>
</evidence>
<sequence>MADSSTTISQTPAAQVSYVSARHPGFKYIITRALIYLILISGALFIFIPLAWTLSTSLKTEAQTLAYPPTWIPNPIQWRNYPDALTARPFDRYYMNTFIITILSVIGQVLSSSLVAYGFARFRFPGRNLLFMVVLSTLMIPFHLLIIPRFILFRYLGWLDTLLPLIVPNFFGGAFSIFLMRQYFQTIPLELDEAAKIDGANPWQTFWQILLPLAKPALGAVAVFEFMEAWQDFLGPLIYLSSDRNYTVSVGLAAFRNDYFTAWHLYMAAAAVAMVVPLIVFFLAQRYFISGVALTGSGGSKG</sequence>
<dbReference type="AlphaFoldDB" id="A0A540VAI5"/>
<comment type="similarity">
    <text evidence="7">Belongs to the binding-protein-dependent transport system permease family.</text>
</comment>
<evidence type="ECO:0000313" key="10">
    <source>
        <dbReference type="Proteomes" id="UP000317371"/>
    </source>
</evidence>
<dbReference type="SUPFAM" id="SSF161098">
    <property type="entry name" value="MetI-like"/>
    <property type="match status" value="1"/>
</dbReference>
<evidence type="ECO:0000256" key="5">
    <source>
        <dbReference type="ARBA" id="ARBA00022989"/>
    </source>
</evidence>
<dbReference type="Gene3D" id="1.10.3720.10">
    <property type="entry name" value="MetI-like"/>
    <property type="match status" value="1"/>
</dbReference>
<comment type="caution">
    <text evidence="9">The sequence shown here is derived from an EMBL/GenBank/DDBJ whole genome shotgun (WGS) entry which is preliminary data.</text>
</comment>
<feature type="transmembrane region" description="Helical" evidence="7">
    <location>
        <begin position="163"/>
        <end position="184"/>
    </location>
</feature>
<evidence type="ECO:0000256" key="1">
    <source>
        <dbReference type="ARBA" id="ARBA00004651"/>
    </source>
</evidence>
<accession>A0A540VAI5</accession>
<evidence type="ECO:0000256" key="2">
    <source>
        <dbReference type="ARBA" id="ARBA00022448"/>
    </source>
</evidence>
<organism evidence="9 10">
    <name type="scientific">Litorilinea aerophila</name>
    <dbReference type="NCBI Taxonomy" id="1204385"/>
    <lineage>
        <taxon>Bacteria</taxon>
        <taxon>Bacillati</taxon>
        <taxon>Chloroflexota</taxon>
        <taxon>Caldilineae</taxon>
        <taxon>Caldilineales</taxon>
        <taxon>Caldilineaceae</taxon>
        <taxon>Litorilinea</taxon>
    </lineage>
</organism>
<dbReference type="PANTHER" id="PTHR43744">
    <property type="entry name" value="ABC TRANSPORTER PERMEASE PROTEIN MG189-RELATED-RELATED"/>
    <property type="match status" value="1"/>
</dbReference>
<evidence type="ECO:0000256" key="6">
    <source>
        <dbReference type="ARBA" id="ARBA00023136"/>
    </source>
</evidence>
<dbReference type="OrthoDB" id="9784933at2"/>
<feature type="transmembrane region" description="Helical" evidence="7">
    <location>
        <begin position="93"/>
        <end position="117"/>
    </location>
</feature>
<dbReference type="InParanoid" id="A0A540VAI5"/>
<proteinExistence type="inferred from homology"/>
<dbReference type="PROSITE" id="PS50928">
    <property type="entry name" value="ABC_TM1"/>
    <property type="match status" value="1"/>
</dbReference>
<keyword evidence="6 7" id="KW-0472">Membrane</keyword>
<dbReference type="GO" id="GO:0055085">
    <property type="term" value="P:transmembrane transport"/>
    <property type="evidence" value="ECO:0007669"/>
    <property type="project" value="InterPro"/>
</dbReference>
<comment type="subcellular location">
    <subcellularLocation>
        <location evidence="1 7">Cell membrane</location>
        <topology evidence="1 7">Multi-pass membrane protein</topology>
    </subcellularLocation>
</comment>
<evidence type="ECO:0000256" key="7">
    <source>
        <dbReference type="RuleBase" id="RU363032"/>
    </source>
</evidence>
<keyword evidence="5 7" id="KW-1133">Transmembrane helix</keyword>
<dbReference type="Pfam" id="PF00528">
    <property type="entry name" value="BPD_transp_1"/>
    <property type="match status" value="1"/>
</dbReference>
<keyword evidence="10" id="KW-1185">Reference proteome</keyword>
<dbReference type="CDD" id="cd06261">
    <property type="entry name" value="TM_PBP2"/>
    <property type="match status" value="1"/>
</dbReference>
<evidence type="ECO:0000259" key="8">
    <source>
        <dbReference type="PROSITE" id="PS50928"/>
    </source>
</evidence>
<evidence type="ECO:0000313" key="9">
    <source>
        <dbReference type="EMBL" id="TQE93774.1"/>
    </source>
</evidence>
<dbReference type="Proteomes" id="UP000317371">
    <property type="component" value="Unassembled WGS sequence"/>
</dbReference>
<feature type="transmembrane region" description="Helical" evidence="7">
    <location>
        <begin position="129"/>
        <end position="151"/>
    </location>
</feature>
<feature type="domain" description="ABC transmembrane type-1" evidence="8">
    <location>
        <begin position="94"/>
        <end position="284"/>
    </location>
</feature>
<dbReference type="GO" id="GO:0005886">
    <property type="term" value="C:plasma membrane"/>
    <property type="evidence" value="ECO:0007669"/>
    <property type="project" value="UniProtKB-SubCell"/>
</dbReference>
<keyword evidence="3" id="KW-1003">Cell membrane</keyword>
<gene>
    <name evidence="9" type="ORF">FKZ61_19895</name>
</gene>
<feature type="transmembrane region" description="Helical" evidence="7">
    <location>
        <begin position="33"/>
        <end position="52"/>
    </location>
</feature>